<reference evidence="4 5" key="1">
    <citation type="submission" date="2024-04" db="EMBL/GenBank/DDBJ databases">
        <authorList>
            <person name="Waldvogel A.-M."/>
            <person name="Schoenle A."/>
        </authorList>
    </citation>
    <scope>NUCLEOTIDE SEQUENCE [LARGE SCALE GENOMIC DNA]</scope>
</reference>
<proteinExistence type="predicted"/>
<keyword evidence="3" id="KW-0472">Membrane</keyword>
<evidence type="ECO:0000256" key="1">
    <source>
        <dbReference type="ARBA" id="ARBA00023054"/>
    </source>
</evidence>
<keyword evidence="5" id="KW-1185">Reference proteome</keyword>
<evidence type="ECO:0000256" key="3">
    <source>
        <dbReference type="SAM" id="Phobius"/>
    </source>
</evidence>
<dbReference type="GO" id="GO:0005856">
    <property type="term" value="C:cytoskeleton"/>
    <property type="evidence" value="ECO:0007669"/>
    <property type="project" value="TreeGrafter"/>
</dbReference>
<keyword evidence="1 2" id="KW-0175">Coiled coil</keyword>
<feature type="coiled-coil region" evidence="2">
    <location>
        <begin position="193"/>
        <end position="523"/>
    </location>
</feature>
<name>A0AAV2LX69_KNICA</name>
<gene>
    <name evidence="4" type="ORF">KC01_LOCUS32965</name>
</gene>
<organism evidence="4 5">
    <name type="scientific">Knipowitschia caucasica</name>
    <name type="common">Caucasian dwarf goby</name>
    <name type="synonym">Pomatoschistus caucasicus</name>
    <dbReference type="NCBI Taxonomy" id="637954"/>
    <lineage>
        <taxon>Eukaryota</taxon>
        <taxon>Metazoa</taxon>
        <taxon>Chordata</taxon>
        <taxon>Craniata</taxon>
        <taxon>Vertebrata</taxon>
        <taxon>Euteleostomi</taxon>
        <taxon>Actinopterygii</taxon>
        <taxon>Neopterygii</taxon>
        <taxon>Teleostei</taxon>
        <taxon>Neoteleostei</taxon>
        <taxon>Acanthomorphata</taxon>
        <taxon>Gobiaria</taxon>
        <taxon>Gobiiformes</taxon>
        <taxon>Gobioidei</taxon>
        <taxon>Gobiidae</taxon>
        <taxon>Gobiinae</taxon>
        <taxon>Knipowitschia</taxon>
    </lineage>
</organism>
<evidence type="ECO:0000313" key="5">
    <source>
        <dbReference type="Proteomes" id="UP001497482"/>
    </source>
</evidence>
<keyword evidence="3" id="KW-0812">Transmembrane</keyword>
<protein>
    <recommendedName>
        <fullName evidence="6">Sarcolemma associated protein b</fullName>
    </recommendedName>
</protein>
<keyword evidence="3" id="KW-1133">Transmembrane helix</keyword>
<sequence length="553" mass="62315">MFGGRRRYRSNSALSIDRLKSHCLRLFGETVEETVDSDELFGLEFLSSQSSGEAFSLQHIGSNGPADEEEVRIQLNQLDLHFRVMGWPPAFVSAVYPLMQFHLTRGGLPRGLLGFYFVLFLLCWSLPPQNLLPRHYVPLLSSVLLPPHCYAQHIQVGTMDGKDLNDPLNNVALIKDDQTRTNLVSSGDTDKMIQRLTDDLHEAQEMANSEKHKNMELQASLEKEKKEKKQQSDDSAKQIQVLQGQLEKLHGEMSSLREQLKGSSGAQDEVHKAKEEVKSLKKALDEAKAEGAAVSKDLDRWHQTATKYEKEVENLQNDLQQQSKQWQKTAEIQASELQSVQLECNGLQKECASLRSEKQETQTKHQKEKAALQSECAALKAEKDALIQSHLKEKSGLQSNCSSLRSEAEAAVQKLQQLERNLDSSRAKNAELTNSLKNLEKSQKDLEAKLSSLELQHQEERQQLQTNLDDANARNDTLQKECDDALAEVSNIKVKYEKTEQQNQLLTEELHQCKESVKEIQEKGTTTSLLLPIQALAIGLVLALLHWGLGALW</sequence>
<dbReference type="PANTHER" id="PTHR32083:SF48">
    <property type="entry name" value="TRANS-GOLGI NETWORK-LOCALIZED SYP41-INTERACTING PROTEIN 1"/>
    <property type="match status" value="1"/>
</dbReference>
<evidence type="ECO:0008006" key="6">
    <source>
        <dbReference type="Google" id="ProtNLM"/>
    </source>
</evidence>
<accession>A0AAV2LX69</accession>
<feature type="transmembrane region" description="Helical" evidence="3">
    <location>
        <begin position="108"/>
        <end position="127"/>
    </location>
</feature>
<dbReference type="Gene3D" id="1.10.287.1490">
    <property type="match status" value="2"/>
</dbReference>
<feature type="transmembrane region" description="Helical" evidence="3">
    <location>
        <begin position="529"/>
        <end position="549"/>
    </location>
</feature>
<evidence type="ECO:0000256" key="2">
    <source>
        <dbReference type="SAM" id="Coils"/>
    </source>
</evidence>
<dbReference type="PANTHER" id="PTHR32083">
    <property type="entry name" value="CILIA AND FLAGELLA-ASSOCIATED PROTEIN 58-RELATED"/>
    <property type="match status" value="1"/>
</dbReference>
<dbReference type="EMBL" id="OZ035827">
    <property type="protein sequence ID" value="CAL1605620.1"/>
    <property type="molecule type" value="Genomic_DNA"/>
</dbReference>
<dbReference type="AlphaFoldDB" id="A0AAV2LX69"/>
<evidence type="ECO:0000313" key="4">
    <source>
        <dbReference type="EMBL" id="CAL1605620.1"/>
    </source>
</evidence>
<dbReference type="Proteomes" id="UP001497482">
    <property type="component" value="Chromosome 5"/>
</dbReference>